<gene>
    <name evidence="1" type="ORF">EGD98_00220</name>
</gene>
<name>A0A8J7YEU5_9EURY</name>
<evidence type="ECO:0000313" key="1">
    <source>
        <dbReference type="EMBL" id="MBX0302086.1"/>
    </source>
</evidence>
<dbReference type="EMBL" id="RKLQ01000001">
    <property type="protein sequence ID" value="MBX0302086.1"/>
    <property type="molecule type" value="Genomic_DNA"/>
</dbReference>
<dbReference type="Proteomes" id="UP000783863">
    <property type="component" value="Unassembled WGS sequence"/>
</dbReference>
<dbReference type="PROSITE" id="PS51318">
    <property type="entry name" value="TAT"/>
    <property type="match status" value="1"/>
</dbReference>
<reference evidence="1" key="1">
    <citation type="submission" date="2021-06" db="EMBL/GenBank/DDBJ databases">
        <title>Halomicroarcula sp. F24A a new haloarchaeum isolated from saline soil.</title>
        <authorList>
            <person name="Duran-Viseras A."/>
            <person name="Sanchez-Porro C."/>
            <person name="Ventosa A."/>
        </authorList>
    </citation>
    <scope>NUCLEOTIDE SEQUENCE</scope>
    <source>
        <strain evidence="1">F24A</strain>
    </source>
</reference>
<evidence type="ECO:0000313" key="2">
    <source>
        <dbReference type="Proteomes" id="UP000783863"/>
    </source>
</evidence>
<comment type="caution">
    <text evidence="1">The sequence shown here is derived from an EMBL/GenBank/DDBJ whole genome shotgun (WGS) entry which is preliminary data.</text>
</comment>
<dbReference type="AlphaFoldDB" id="A0A8J7YEU5"/>
<keyword evidence="2" id="KW-1185">Reference proteome</keyword>
<dbReference type="InterPro" id="IPR006311">
    <property type="entry name" value="TAT_signal"/>
</dbReference>
<protein>
    <submittedName>
        <fullName evidence="1">Uncharacterized protein</fullName>
    </submittedName>
</protein>
<dbReference type="PROSITE" id="PS51257">
    <property type="entry name" value="PROKAR_LIPOPROTEIN"/>
    <property type="match status" value="1"/>
</dbReference>
<organism evidence="1 2">
    <name type="scientific">Haloarcula salinisoli</name>
    <dbReference type="NCBI Taxonomy" id="2487746"/>
    <lineage>
        <taxon>Archaea</taxon>
        <taxon>Methanobacteriati</taxon>
        <taxon>Methanobacteriota</taxon>
        <taxon>Stenosarchaea group</taxon>
        <taxon>Halobacteria</taxon>
        <taxon>Halobacteriales</taxon>
        <taxon>Haloarculaceae</taxon>
        <taxon>Haloarcula</taxon>
    </lineage>
</organism>
<proteinExistence type="predicted"/>
<sequence>MPDRRYSRRTLLRRSGAMVGAGALASTAGCLDRIPNPFSDAYTAWLPAPDELDQEHYRFSRWNNDDLRAVNDKFSDDWVYDDIEDTLEPVTLSLEDISESVYIDRVQVHQADFEKQALVDDLEAEDYEEETDREGYTIYVNEDTRRAFALDGSRVLLTPTFDSREQDPQEALEAIIDAKAGQAGRYVDESDACSKLVDAIGTKSGVIGMTFESLDDWLLDGMVAWGDTYAFDGDTTSREWVLVYEDETDVDTDDLETWVEAGGGKYGEFTDVDDIEYSQSGRVARITGTMDTEDFP</sequence>
<accession>A0A8J7YEU5</accession>
<dbReference type="RefSeq" id="WP_220586335.1">
    <property type="nucleotide sequence ID" value="NZ_RKLQ01000001.1"/>
</dbReference>